<evidence type="ECO:0000256" key="1">
    <source>
        <dbReference type="SAM" id="MobiDB-lite"/>
    </source>
</evidence>
<protein>
    <submittedName>
        <fullName evidence="2">Smyd2b protein</fullName>
    </submittedName>
</protein>
<dbReference type="CDD" id="cd20071">
    <property type="entry name" value="SET_SMYD"/>
    <property type="match status" value="1"/>
</dbReference>
<accession>A0A812J6J9</accession>
<dbReference type="Proteomes" id="UP000604046">
    <property type="component" value="Unassembled WGS sequence"/>
</dbReference>
<feature type="region of interest" description="Disordered" evidence="1">
    <location>
        <begin position="385"/>
        <end position="406"/>
    </location>
</feature>
<evidence type="ECO:0000313" key="2">
    <source>
        <dbReference type="EMBL" id="CAE7194595.1"/>
    </source>
</evidence>
<dbReference type="AlphaFoldDB" id="A0A812J6J9"/>
<name>A0A812J6J9_9DINO</name>
<gene>
    <name evidence="2" type="primary">smyd2b</name>
    <name evidence="2" type="ORF">SNAT2548_LOCUS5325</name>
</gene>
<dbReference type="PANTHER" id="PTHR12197">
    <property type="entry name" value="HISTONE-LYSINE N-METHYLTRANSFERASE SMYD"/>
    <property type="match status" value="1"/>
</dbReference>
<organism evidence="2 3">
    <name type="scientific">Symbiodinium natans</name>
    <dbReference type="NCBI Taxonomy" id="878477"/>
    <lineage>
        <taxon>Eukaryota</taxon>
        <taxon>Sar</taxon>
        <taxon>Alveolata</taxon>
        <taxon>Dinophyceae</taxon>
        <taxon>Suessiales</taxon>
        <taxon>Symbiodiniaceae</taxon>
        <taxon>Symbiodinium</taxon>
    </lineage>
</organism>
<dbReference type="GO" id="GO:0005634">
    <property type="term" value="C:nucleus"/>
    <property type="evidence" value="ECO:0007669"/>
    <property type="project" value="TreeGrafter"/>
</dbReference>
<dbReference type="Gene3D" id="2.170.270.10">
    <property type="entry name" value="SET domain"/>
    <property type="match status" value="1"/>
</dbReference>
<evidence type="ECO:0000313" key="3">
    <source>
        <dbReference type="Proteomes" id="UP000604046"/>
    </source>
</evidence>
<dbReference type="InterPro" id="IPR050869">
    <property type="entry name" value="H3K4_H4K5_MeTrfase"/>
</dbReference>
<proteinExistence type="predicted"/>
<sequence length="406" mass="45046">MHHVNVVERPSLGRCLEASMKVSAGEILVLEAPLFVSAPVDDMGRLAEQLFKTAFAKPSDLPLVTQLFISILAEIVKGHKASVLSRLSQLRGHPEQWRQTVGQLHESLREEHVSKVEHDELLDLYSKLAANAHETDDKRAAIYSMGSLAEHSCRPSAFKHVHGDAHELMIRALTDLEMGDVVSLAYIPEYYPTWHRQELLRSFNFQCHCPRCAGEEAEVACAFVCPDCASPCCPPRPCLSRGDFEALVCEECGCRVEDAEQLQAFRDAELCERLCESCTPHLHPYHFKIFQMYLGNLQMVSPEQRLDILEQLEDAHGRLGNRVHPLHAKFEELAARSLQALSLGTGNAEASAEARAEAVSAARASWERAAALYALTHGEEAEQSRHCQQQAAMLDGPAPALPESSE</sequence>
<keyword evidence="3" id="KW-1185">Reference proteome</keyword>
<dbReference type="PANTHER" id="PTHR12197:SF251">
    <property type="entry name" value="EG:BACR7C10.4 PROTEIN"/>
    <property type="match status" value="1"/>
</dbReference>
<dbReference type="SUPFAM" id="SSF82199">
    <property type="entry name" value="SET domain"/>
    <property type="match status" value="1"/>
</dbReference>
<dbReference type="OrthoDB" id="438641at2759"/>
<comment type="caution">
    <text evidence="2">The sequence shown here is derived from an EMBL/GenBank/DDBJ whole genome shotgun (WGS) entry which is preliminary data.</text>
</comment>
<dbReference type="InterPro" id="IPR046341">
    <property type="entry name" value="SET_dom_sf"/>
</dbReference>
<dbReference type="EMBL" id="CAJNDS010000341">
    <property type="protein sequence ID" value="CAE7194595.1"/>
    <property type="molecule type" value="Genomic_DNA"/>
</dbReference>
<reference evidence="2" key="1">
    <citation type="submission" date="2021-02" db="EMBL/GenBank/DDBJ databases">
        <authorList>
            <person name="Dougan E. K."/>
            <person name="Rhodes N."/>
            <person name="Thang M."/>
            <person name="Chan C."/>
        </authorList>
    </citation>
    <scope>NUCLEOTIDE SEQUENCE</scope>
</reference>